<dbReference type="STRING" id="159291.SAMN05920897_10436"/>
<feature type="domain" description="HTH araC/xylS-type" evidence="4">
    <location>
        <begin position="180"/>
        <end position="263"/>
    </location>
</feature>
<dbReference type="GO" id="GO:0043565">
    <property type="term" value="F:sequence-specific DNA binding"/>
    <property type="evidence" value="ECO:0007669"/>
    <property type="project" value="InterPro"/>
</dbReference>
<dbReference type="Pfam" id="PF20240">
    <property type="entry name" value="DUF6597"/>
    <property type="match status" value="1"/>
</dbReference>
<dbReference type="PROSITE" id="PS01124">
    <property type="entry name" value="HTH_ARAC_FAMILY_2"/>
    <property type="match status" value="1"/>
</dbReference>
<evidence type="ECO:0000313" key="6">
    <source>
        <dbReference type="Proteomes" id="UP000186400"/>
    </source>
</evidence>
<proteinExistence type="predicted"/>
<dbReference type="PRINTS" id="PR00032">
    <property type="entry name" value="HTHARAC"/>
</dbReference>
<dbReference type="InterPro" id="IPR050204">
    <property type="entry name" value="AraC_XylS_family_regulators"/>
</dbReference>
<dbReference type="Proteomes" id="UP000186400">
    <property type="component" value="Unassembled WGS sequence"/>
</dbReference>
<dbReference type="InterPro" id="IPR009057">
    <property type="entry name" value="Homeodomain-like_sf"/>
</dbReference>
<dbReference type="GO" id="GO:0003700">
    <property type="term" value="F:DNA-binding transcription factor activity"/>
    <property type="evidence" value="ECO:0007669"/>
    <property type="project" value="InterPro"/>
</dbReference>
<keyword evidence="3" id="KW-0804">Transcription</keyword>
<evidence type="ECO:0000259" key="4">
    <source>
        <dbReference type="PROSITE" id="PS01124"/>
    </source>
</evidence>
<dbReference type="RefSeq" id="WP_076488004.1">
    <property type="nucleotide sequence ID" value="NZ_FTMS01000004.1"/>
</dbReference>
<dbReference type="PANTHER" id="PTHR46796">
    <property type="entry name" value="HTH-TYPE TRANSCRIPTIONAL ACTIVATOR RHAS-RELATED"/>
    <property type="match status" value="1"/>
</dbReference>
<dbReference type="AlphaFoldDB" id="A0A1N6Q722"/>
<keyword evidence="6" id="KW-1185">Reference proteome</keyword>
<organism evidence="5 6">
    <name type="scientific">Alkalispirochaeta americana</name>
    <dbReference type="NCBI Taxonomy" id="159291"/>
    <lineage>
        <taxon>Bacteria</taxon>
        <taxon>Pseudomonadati</taxon>
        <taxon>Spirochaetota</taxon>
        <taxon>Spirochaetia</taxon>
        <taxon>Spirochaetales</taxon>
        <taxon>Spirochaetaceae</taxon>
        <taxon>Alkalispirochaeta</taxon>
    </lineage>
</organism>
<evidence type="ECO:0000256" key="3">
    <source>
        <dbReference type="ARBA" id="ARBA00023163"/>
    </source>
</evidence>
<accession>A0A1N6Q722</accession>
<dbReference type="SMART" id="SM00342">
    <property type="entry name" value="HTH_ARAC"/>
    <property type="match status" value="1"/>
</dbReference>
<dbReference type="SUPFAM" id="SSF46689">
    <property type="entry name" value="Homeodomain-like"/>
    <property type="match status" value="1"/>
</dbReference>
<dbReference type="EMBL" id="FTMS01000004">
    <property type="protein sequence ID" value="SIQ12312.1"/>
    <property type="molecule type" value="Genomic_DNA"/>
</dbReference>
<keyword evidence="1" id="KW-0805">Transcription regulation</keyword>
<keyword evidence="2" id="KW-0238">DNA-binding</keyword>
<protein>
    <submittedName>
        <fullName evidence="5">Helix-turn-helix domain-containing protein</fullName>
    </submittedName>
</protein>
<evidence type="ECO:0000256" key="1">
    <source>
        <dbReference type="ARBA" id="ARBA00023015"/>
    </source>
</evidence>
<dbReference type="InterPro" id="IPR018060">
    <property type="entry name" value="HTH_AraC"/>
</dbReference>
<dbReference type="OrthoDB" id="183331at2"/>
<dbReference type="InterPro" id="IPR020449">
    <property type="entry name" value="Tscrpt_reg_AraC-type_HTH"/>
</dbReference>
<gene>
    <name evidence="5" type="ORF">SAMN05920897_10436</name>
</gene>
<reference evidence="5 6" key="1">
    <citation type="submission" date="2017-01" db="EMBL/GenBank/DDBJ databases">
        <authorList>
            <person name="Mah S.A."/>
            <person name="Swanson W.J."/>
            <person name="Moy G.W."/>
            <person name="Vacquier V.D."/>
        </authorList>
    </citation>
    <scope>NUCLEOTIDE SEQUENCE [LARGE SCALE GENOMIC DNA]</scope>
    <source>
        <strain evidence="5 6">ASpG1</strain>
    </source>
</reference>
<evidence type="ECO:0000256" key="2">
    <source>
        <dbReference type="ARBA" id="ARBA00023125"/>
    </source>
</evidence>
<dbReference type="Gene3D" id="1.10.10.60">
    <property type="entry name" value="Homeodomain-like"/>
    <property type="match status" value="1"/>
</dbReference>
<sequence length="271" mass="31146">MEYQKYEPREQLQNYLRYFWSLSDYSAQNRMERLLMPDTDTFLFIHRQGECFVGLSEEKQNPAPPVWASTPLREPLRVSFSHIGLLVGVCLKPGAARALKLFTPEQDKTFFPDLYIREVQHEHRTILESCLTKPPPEAVDRIQHYLMSLVSESSSDPTALANTAFFKELEEVQIPGKRELARLSRCQGCSLRNLERACKGCTGYTPREYAAIRTCARARHLIRSRQYTSLTDLAINLGFCDQAHFCKVFRRWSGMSPGRYAKYCASGDQAS</sequence>
<dbReference type="Pfam" id="PF12833">
    <property type="entry name" value="HTH_18"/>
    <property type="match status" value="1"/>
</dbReference>
<dbReference type="InterPro" id="IPR046532">
    <property type="entry name" value="DUF6597"/>
</dbReference>
<evidence type="ECO:0000313" key="5">
    <source>
        <dbReference type="EMBL" id="SIQ12312.1"/>
    </source>
</evidence>
<name>A0A1N6Q722_9SPIO</name>